<evidence type="ECO:0000313" key="1">
    <source>
        <dbReference type="EMBL" id="EEF23294.1"/>
    </source>
</evidence>
<protein>
    <submittedName>
        <fullName evidence="1">Uncharacterized protein</fullName>
    </submittedName>
</protein>
<evidence type="ECO:0000313" key="2">
    <source>
        <dbReference type="Proteomes" id="UP000008311"/>
    </source>
</evidence>
<dbReference type="Proteomes" id="UP000008311">
    <property type="component" value="Unassembled WGS sequence"/>
</dbReference>
<accession>B9TLG9</accession>
<dbReference type="InParanoid" id="B9TLG9"/>
<feature type="non-terminal residue" evidence="1">
    <location>
        <position position="93"/>
    </location>
</feature>
<organism evidence="1 2">
    <name type="scientific">Ricinus communis</name>
    <name type="common">Castor bean</name>
    <dbReference type="NCBI Taxonomy" id="3988"/>
    <lineage>
        <taxon>Eukaryota</taxon>
        <taxon>Viridiplantae</taxon>
        <taxon>Streptophyta</taxon>
        <taxon>Embryophyta</taxon>
        <taxon>Tracheophyta</taxon>
        <taxon>Spermatophyta</taxon>
        <taxon>Magnoliopsida</taxon>
        <taxon>eudicotyledons</taxon>
        <taxon>Gunneridae</taxon>
        <taxon>Pentapetalae</taxon>
        <taxon>rosids</taxon>
        <taxon>fabids</taxon>
        <taxon>Malpighiales</taxon>
        <taxon>Euphorbiaceae</taxon>
        <taxon>Acalyphoideae</taxon>
        <taxon>Acalypheae</taxon>
        <taxon>Ricinus</taxon>
    </lineage>
</organism>
<dbReference type="EMBL" id="EQ986809">
    <property type="protein sequence ID" value="EEF23294.1"/>
    <property type="molecule type" value="Genomic_DNA"/>
</dbReference>
<reference evidence="2" key="1">
    <citation type="journal article" date="2010" name="Nat. Biotechnol.">
        <title>Draft genome sequence of the oilseed species Ricinus communis.</title>
        <authorList>
            <person name="Chan A.P."/>
            <person name="Crabtree J."/>
            <person name="Zhao Q."/>
            <person name="Lorenzi H."/>
            <person name="Orvis J."/>
            <person name="Puiu D."/>
            <person name="Melake-Berhan A."/>
            <person name="Jones K.M."/>
            <person name="Redman J."/>
            <person name="Chen G."/>
            <person name="Cahoon E.B."/>
            <person name="Gedil M."/>
            <person name="Stanke M."/>
            <person name="Haas B.J."/>
            <person name="Wortman J.R."/>
            <person name="Fraser-Liggett C.M."/>
            <person name="Ravel J."/>
            <person name="Rabinowicz P.D."/>
        </authorList>
    </citation>
    <scope>NUCLEOTIDE SEQUENCE [LARGE SCALE GENOMIC DNA]</scope>
    <source>
        <strain evidence="2">cv. Hale</strain>
    </source>
</reference>
<gene>
    <name evidence="1" type="ORF">RCOM_2026910</name>
</gene>
<keyword evidence="2" id="KW-1185">Reference proteome</keyword>
<name>B9TLG9_RICCO</name>
<proteinExistence type="predicted"/>
<sequence>MVTSHAIATTEPFGHFNHLAGLDRDAVQHAGEEIDHEQLAIAIGQQPIRGQHALVFRIHHGADLAGRRDLVNRPALALQISAIRHVQIARLVE</sequence>
<dbReference type="AlphaFoldDB" id="B9TLG9"/>